<sequence>PHTSWPCLSLRTFVGKRWSCLVNVRMCWRRHREWARLLWSQDHGWDLSVQVLLENSLFSRKENFLAGVPG</sequence>
<feature type="non-terminal residue" evidence="1">
    <location>
        <position position="1"/>
    </location>
</feature>
<dbReference type="AlphaFoldDB" id="A0A1A7WBA5"/>
<gene>
    <name evidence="1" type="primary">CRYBB3</name>
</gene>
<protein>
    <submittedName>
        <fullName evidence="1">Crystallin, beta B3</fullName>
    </submittedName>
</protein>
<organism evidence="1">
    <name type="scientific">Iconisemion striatum</name>
    <dbReference type="NCBI Taxonomy" id="60296"/>
    <lineage>
        <taxon>Eukaryota</taxon>
        <taxon>Metazoa</taxon>
        <taxon>Chordata</taxon>
        <taxon>Craniata</taxon>
        <taxon>Vertebrata</taxon>
        <taxon>Euteleostomi</taxon>
        <taxon>Actinopterygii</taxon>
        <taxon>Neopterygii</taxon>
        <taxon>Teleostei</taxon>
        <taxon>Neoteleostei</taxon>
        <taxon>Acanthomorphata</taxon>
        <taxon>Ovalentaria</taxon>
        <taxon>Atherinomorphae</taxon>
        <taxon>Cyprinodontiformes</taxon>
        <taxon>Nothobranchiidae</taxon>
        <taxon>Iconisemion</taxon>
    </lineage>
</organism>
<evidence type="ECO:0000313" key="1">
    <source>
        <dbReference type="EMBL" id="SBP02806.1"/>
    </source>
</evidence>
<reference evidence="1" key="2">
    <citation type="submission" date="2016-06" db="EMBL/GenBank/DDBJ databases">
        <title>The genome of a short-lived fish provides insights into sex chromosome evolution and the genetic control of aging.</title>
        <authorList>
            <person name="Reichwald K."/>
            <person name="Felder M."/>
            <person name="Petzold A."/>
            <person name="Koch P."/>
            <person name="Groth M."/>
            <person name="Platzer M."/>
        </authorList>
    </citation>
    <scope>NUCLEOTIDE SEQUENCE</scope>
    <source>
        <tissue evidence="1">Brain</tissue>
    </source>
</reference>
<proteinExistence type="predicted"/>
<accession>A0A1A7WBA5</accession>
<feature type="non-terminal residue" evidence="1">
    <location>
        <position position="70"/>
    </location>
</feature>
<dbReference type="EMBL" id="HADW01001406">
    <property type="protein sequence ID" value="SBP02806.1"/>
    <property type="molecule type" value="Transcribed_RNA"/>
</dbReference>
<name>A0A1A7WBA5_9TELE</name>
<reference evidence="1" key="1">
    <citation type="submission" date="2016-05" db="EMBL/GenBank/DDBJ databases">
        <authorList>
            <person name="Lavstsen T."/>
            <person name="Jespersen J.S."/>
        </authorList>
    </citation>
    <scope>NUCLEOTIDE SEQUENCE</scope>
    <source>
        <tissue evidence="1">Brain</tissue>
    </source>
</reference>